<organism evidence="2 3">
    <name type="scientific">Effrenium voratum</name>
    <dbReference type="NCBI Taxonomy" id="2562239"/>
    <lineage>
        <taxon>Eukaryota</taxon>
        <taxon>Sar</taxon>
        <taxon>Alveolata</taxon>
        <taxon>Dinophyceae</taxon>
        <taxon>Suessiales</taxon>
        <taxon>Symbiodiniaceae</taxon>
        <taxon>Effrenium</taxon>
    </lineage>
</organism>
<evidence type="ECO:0000256" key="1">
    <source>
        <dbReference type="SAM" id="SignalP"/>
    </source>
</evidence>
<proteinExistence type="predicted"/>
<reference evidence="2" key="1">
    <citation type="submission" date="2023-08" db="EMBL/GenBank/DDBJ databases">
        <authorList>
            <person name="Chen Y."/>
            <person name="Shah S."/>
            <person name="Dougan E. K."/>
            <person name="Thang M."/>
            <person name="Chan C."/>
        </authorList>
    </citation>
    <scope>NUCLEOTIDE SEQUENCE</scope>
</reference>
<feature type="chain" id="PRO_5041259426" evidence="1">
    <location>
        <begin position="28"/>
        <end position="147"/>
    </location>
</feature>
<dbReference type="EMBL" id="CAUJNA010000731">
    <property type="protein sequence ID" value="CAJ1380629.1"/>
    <property type="molecule type" value="Genomic_DNA"/>
</dbReference>
<protein>
    <submittedName>
        <fullName evidence="2">Uncharacterized protein</fullName>
    </submittedName>
</protein>
<feature type="signal peptide" evidence="1">
    <location>
        <begin position="1"/>
        <end position="27"/>
    </location>
</feature>
<evidence type="ECO:0000313" key="3">
    <source>
        <dbReference type="Proteomes" id="UP001178507"/>
    </source>
</evidence>
<dbReference type="Proteomes" id="UP001178507">
    <property type="component" value="Unassembled WGS sequence"/>
</dbReference>
<accession>A0AA36I6L3</accession>
<comment type="caution">
    <text evidence="2">The sequence shown here is derived from an EMBL/GenBank/DDBJ whole genome shotgun (WGS) entry which is preliminary data.</text>
</comment>
<keyword evidence="1" id="KW-0732">Signal</keyword>
<dbReference type="AlphaFoldDB" id="A0AA36I6L3"/>
<name>A0AA36I6L3_9DINO</name>
<evidence type="ECO:0000313" key="2">
    <source>
        <dbReference type="EMBL" id="CAJ1380629.1"/>
    </source>
</evidence>
<sequence length="147" mass="15251">MLFGTVAAFATCQAELVLLSCLLPAAANTWQLALHQATRRLPSAMSASRCAAAIQSAKSVREVDITRQQRSCAPCAASPEAMATFATCQAVGVLLNCLLPAGANSWQLALHQATRHLPSAIVTSCCASCCASVVQSAKGVHGMDIHV</sequence>
<keyword evidence="3" id="KW-1185">Reference proteome</keyword>
<gene>
    <name evidence="2" type="ORF">EVOR1521_LOCUS8527</name>
</gene>